<keyword evidence="3" id="KW-1185">Reference proteome</keyword>
<accession>A0A0G2Z7H3</accession>
<dbReference type="Proteomes" id="UP000035159">
    <property type="component" value="Chromosome"/>
</dbReference>
<evidence type="ECO:0000256" key="1">
    <source>
        <dbReference type="SAM" id="Phobius"/>
    </source>
</evidence>
<evidence type="ECO:0000313" key="2">
    <source>
        <dbReference type="EMBL" id="AKI97545.1"/>
    </source>
</evidence>
<feature type="transmembrane region" description="Helical" evidence="1">
    <location>
        <begin position="12"/>
        <end position="30"/>
    </location>
</feature>
<evidence type="ECO:0000313" key="3">
    <source>
        <dbReference type="Proteomes" id="UP000035159"/>
    </source>
</evidence>
<feature type="transmembrane region" description="Helical" evidence="1">
    <location>
        <begin position="159"/>
        <end position="180"/>
    </location>
</feature>
<dbReference type="Pfam" id="PF12679">
    <property type="entry name" value="ABC2_membrane_2"/>
    <property type="match status" value="1"/>
</dbReference>
<dbReference type="PATRIC" id="fig|1330330.3.peg.1346"/>
<dbReference type="GO" id="GO:0140359">
    <property type="term" value="F:ABC-type transporter activity"/>
    <property type="evidence" value="ECO:0007669"/>
    <property type="project" value="InterPro"/>
</dbReference>
<dbReference type="KEGG" id="kpf:IX53_06640"/>
<dbReference type="RefSeq" id="WP_047754680.1">
    <property type="nucleotide sequence ID" value="NZ_CAJUHA010000014.1"/>
</dbReference>
<proteinExistence type="predicted"/>
<name>A0A0G2Z7H3_9BACT</name>
<dbReference type="GO" id="GO:0005886">
    <property type="term" value="C:plasma membrane"/>
    <property type="evidence" value="ECO:0007669"/>
    <property type="project" value="UniProtKB-SubCell"/>
</dbReference>
<feature type="transmembrane region" description="Helical" evidence="1">
    <location>
        <begin position="226"/>
        <end position="248"/>
    </location>
</feature>
<dbReference type="AlphaFoldDB" id="A0A0G2Z7H3"/>
<protein>
    <submittedName>
        <fullName evidence="2">Uncharacterized protein</fullName>
    </submittedName>
</protein>
<dbReference type="OrthoDB" id="43593at2"/>
<keyword evidence="1" id="KW-0472">Membrane</keyword>
<dbReference type="EMBL" id="CP011232">
    <property type="protein sequence ID" value="AKI97545.1"/>
    <property type="molecule type" value="Genomic_DNA"/>
</dbReference>
<organism evidence="2 3">
    <name type="scientific">Kosmotoga pacifica</name>
    <dbReference type="NCBI Taxonomy" id="1330330"/>
    <lineage>
        <taxon>Bacteria</taxon>
        <taxon>Thermotogati</taxon>
        <taxon>Thermotogota</taxon>
        <taxon>Thermotogae</taxon>
        <taxon>Kosmotogales</taxon>
        <taxon>Kosmotogaceae</taxon>
        <taxon>Kosmotoga</taxon>
    </lineage>
</organism>
<feature type="transmembrane region" description="Helical" evidence="1">
    <location>
        <begin position="79"/>
        <end position="96"/>
    </location>
</feature>
<keyword evidence="1" id="KW-0812">Transmembrane</keyword>
<keyword evidence="1" id="KW-1133">Transmembrane helix</keyword>
<dbReference type="STRING" id="1330330.IX53_06640"/>
<reference evidence="2 3" key="1">
    <citation type="submission" date="2015-04" db="EMBL/GenBank/DDBJ databases">
        <title>Complete Genome Sequence of Kosmotoga pacifica SLHLJ1.</title>
        <authorList>
            <person name="Jiang L.J."/>
            <person name="Shao Z.Z."/>
            <person name="Jebbar M."/>
        </authorList>
    </citation>
    <scope>NUCLEOTIDE SEQUENCE [LARGE SCALE GENOMIC DNA]</scope>
    <source>
        <strain evidence="2 3">SLHLJ1</strain>
    </source>
</reference>
<gene>
    <name evidence="2" type="ORF">IX53_06640</name>
</gene>
<feature type="transmembrane region" description="Helical" evidence="1">
    <location>
        <begin position="117"/>
        <end position="139"/>
    </location>
</feature>
<feature type="transmembrane region" description="Helical" evidence="1">
    <location>
        <begin position="187"/>
        <end position="206"/>
    </location>
</feature>
<sequence>MFYKEIRELKMTLVVISLLLIVALIATVAMKETAVNLLKGLTTEDIPEFAKKLIAKQDLLNNIDNNDYYLFSQWQGKNFGQFIPLLILVISIPIFAREIDKKTIYFLLSRLTRKRVFFVKYLTGLGVIFALIIIFSILGPVTMNLMGYSTGFELTFEGLVHQLIGGTLFYSIFIFFSVIFSDQTKPLILGMAMIIGLPILGLFKPLEFLNLYPYILGSRIYNEGVQIIASGVILVIAFAITIFDYLVFTKREF</sequence>